<protein>
    <submittedName>
        <fullName evidence="2">MFS transporter</fullName>
    </submittedName>
</protein>
<feature type="transmembrane region" description="Helical" evidence="1">
    <location>
        <begin position="287"/>
        <end position="308"/>
    </location>
</feature>
<evidence type="ECO:0000313" key="3">
    <source>
        <dbReference type="Proteomes" id="UP001596175"/>
    </source>
</evidence>
<dbReference type="EMBL" id="JBHSKG010000004">
    <property type="protein sequence ID" value="MFC5138550.1"/>
    <property type="molecule type" value="Genomic_DNA"/>
</dbReference>
<comment type="caution">
    <text evidence="2">The sequence shown here is derived from an EMBL/GenBank/DDBJ whole genome shotgun (WGS) entry which is preliminary data.</text>
</comment>
<dbReference type="PANTHER" id="PTHR23542">
    <property type="match status" value="1"/>
</dbReference>
<accession>A0ABV9ZB96</accession>
<proteinExistence type="predicted"/>
<keyword evidence="1" id="KW-1133">Transmembrane helix</keyword>
<feature type="transmembrane region" description="Helical" evidence="1">
    <location>
        <begin position="180"/>
        <end position="198"/>
    </location>
</feature>
<feature type="transmembrane region" description="Helical" evidence="1">
    <location>
        <begin position="344"/>
        <end position="366"/>
    </location>
</feature>
<dbReference type="SUPFAM" id="SSF103473">
    <property type="entry name" value="MFS general substrate transporter"/>
    <property type="match status" value="1"/>
</dbReference>
<sequence length="402" mass="39732">MGDDGDVTGAVGGSVATYRAVLGLPGLAPLYVIGFAARLPVTATGVVLTLHVAIGLDQGFAAAGLVGGAITGGIALGAPFVGRLVDRHGLRPVLVLCGLAQAAFWGLVPFLDTTALVPAALGAGLLAPPAFAVVRQSLAASVPAEHQRPAFALDAMSTEVAYAVGPALGTLVVLTLPGTGTWIVGAAFVLATVALGWLDPPVRRGGARPGERPAPPVRTWLRGPMLVALGSTAAAILMLTATELSVVAMLTARDETAWFALANTVWCAASLVGGWIYGAARRPPPTAVLLGLLALGSLPVALGGPWWILTLLLVPAGAFCAPALAAAAETVGRLAPDDARGVATGLHGSALMVGATVAAPLAGVLIDGVAPAAAVGVAAGITLLVAVVAALVTGTRAGSRAR</sequence>
<dbReference type="Pfam" id="PF07690">
    <property type="entry name" value="MFS_1"/>
    <property type="match status" value="1"/>
</dbReference>
<keyword evidence="1" id="KW-0812">Transmembrane</keyword>
<feature type="transmembrane region" description="Helical" evidence="1">
    <location>
        <begin position="60"/>
        <end position="81"/>
    </location>
</feature>
<evidence type="ECO:0000256" key="1">
    <source>
        <dbReference type="SAM" id="Phobius"/>
    </source>
</evidence>
<organism evidence="2 3">
    <name type="scientific">Actinomycetospora rhizophila</name>
    <dbReference type="NCBI Taxonomy" id="1416876"/>
    <lineage>
        <taxon>Bacteria</taxon>
        <taxon>Bacillati</taxon>
        <taxon>Actinomycetota</taxon>
        <taxon>Actinomycetes</taxon>
        <taxon>Pseudonocardiales</taxon>
        <taxon>Pseudonocardiaceae</taxon>
        <taxon>Actinomycetospora</taxon>
    </lineage>
</organism>
<feature type="transmembrane region" description="Helical" evidence="1">
    <location>
        <begin position="28"/>
        <end position="54"/>
    </location>
</feature>
<feature type="transmembrane region" description="Helical" evidence="1">
    <location>
        <begin position="93"/>
        <end position="111"/>
    </location>
</feature>
<keyword evidence="3" id="KW-1185">Reference proteome</keyword>
<keyword evidence="1" id="KW-0472">Membrane</keyword>
<dbReference type="InterPro" id="IPR011701">
    <property type="entry name" value="MFS"/>
</dbReference>
<feature type="transmembrane region" description="Helical" evidence="1">
    <location>
        <begin position="372"/>
        <end position="392"/>
    </location>
</feature>
<dbReference type="Proteomes" id="UP001596175">
    <property type="component" value="Unassembled WGS sequence"/>
</dbReference>
<evidence type="ECO:0000313" key="2">
    <source>
        <dbReference type="EMBL" id="MFC5138550.1"/>
    </source>
</evidence>
<dbReference type="Gene3D" id="1.20.1250.20">
    <property type="entry name" value="MFS general substrate transporter like domains"/>
    <property type="match status" value="1"/>
</dbReference>
<reference evidence="3" key="1">
    <citation type="journal article" date="2019" name="Int. J. Syst. Evol. Microbiol.">
        <title>The Global Catalogue of Microorganisms (GCM) 10K type strain sequencing project: providing services to taxonomists for standard genome sequencing and annotation.</title>
        <authorList>
            <consortium name="The Broad Institute Genomics Platform"/>
            <consortium name="The Broad Institute Genome Sequencing Center for Infectious Disease"/>
            <person name="Wu L."/>
            <person name="Ma J."/>
        </authorList>
    </citation>
    <scope>NUCLEOTIDE SEQUENCE [LARGE SCALE GENOMIC DNA]</scope>
    <source>
        <strain evidence="3">XZYJ18</strain>
    </source>
</reference>
<dbReference type="PANTHER" id="PTHR23542:SF1">
    <property type="entry name" value="MAJOR FACILITATOR SUPERFAMILY (MFS) PROFILE DOMAIN-CONTAINING PROTEIN"/>
    <property type="match status" value="1"/>
</dbReference>
<feature type="transmembrane region" description="Helical" evidence="1">
    <location>
        <begin position="258"/>
        <end position="280"/>
    </location>
</feature>
<name>A0ABV9ZB96_9PSEU</name>
<feature type="transmembrane region" description="Helical" evidence="1">
    <location>
        <begin position="219"/>
        <end position="238"/>
    </location>
</feature>
<dbReference type="RefSeq" id="WP_378020757.1">
    <property type="nucleotide sequence ID" value="NZ_JBHSKG010000004.1"/>
</dbReference>
<feature type="transmembrane region" description="Helical" evidence="1">
    <location>
        <begin position="314"/>
        <end position="332"/>
    </location>
</feature>
<dbReference type="InterPro" id="IPR036259">
    <property type="entry name" value="MFS_trans_sf"/>
</dbReference>
<gene>
    <name evidence="2" type="ORF">ACFPK1_09935</name>
</gene>